<protein>
    <submittedName>
        <fullName evidence="2">DoxX family protein</fullName>
    </submittedName>
</protein>
<keyword evidence="1" id="KW-0472">Membrane</keyword>
<feature type="transmembrane region" description="Helical" evidence="1">
    <location>
        <begin position="49"/>
        <end position="68"/>
    </location>
</feature>
<sequence length="125" mass="14051">MKNKIFNIVSVLFGLLLINGGLNKFFNYMPVPENLPEPLMKDSMALMEISWLMPLIASAELTGGLLILFPRTRALGLLIVFPVMTGVLLTHLTVAPDGLIMALIIWAVIGWIMWENRSKFLQLIR</sequence>
<evidence type="ECO:0000256" key="1">
    <source>
        <dbReference type="SAM" id="Phobius"/>
    </source>
</evidence>
<name>A0ABS9BIE6_9BACT</name>
<comment type="caution">
    <text evidence="2">The sequence shown here is derived from an EMBL/GenBank/DDBJ whole genome shotgun (WGS) entry which is preliminary data.</text>
</comment>
<evidence type="ECO:0000313" key="3">
    <source>
        <dbReference type="Proteomes" id="UP001200145"/>
    </source>
</evidence>
<keyword evidence="3" id="KW-1185">Reference proteome</keyword>
<organism evidence="2 3">
    <name type="scientific">Flavihumibacter fluminis</name>
    <dbReference type="NCBI Taxonomy" id="2909236"/>
    <lineage>
        <taxon>Bacteria</taxon>
        <taxon>Pseudomonadati</taxon>
        <taxon>Bacteroidota</taxon>
        <taxon>Chitinophagia</taxon>
        <taxon>Chitinophagales</taxon>
        <taxon>Chitinophagaceae</taxon>
        <taxon>Flavihumibacter</taxon>
    </lineage>
</organism>
<dbReference type="RefSeq" id="WP_234866040.1">
    <property type="nucleotide sequence ID" value="NZ_JAKEVY010000002.1"/>
</dbReference>
<keyword evidence="1" id="KW-0812">Transmembrane</keyword>
<reference evidence="2 3" key="1">
    <citation type="submission" date="2022-01" db="EMBL/GenBank/DDBJ databases">
        <title>Flavihumibacter sp. nov., isolated from sediment of a river.</title>
        <authorList>
            <person name="Liu H."/>
        </authorList>
    </citation>
    <scope>NUCLEOTIDE SEQUENCE [LARGE SCALE GENOMIC DNA]</scope>
    <source>
        <strain evidence="2 3">RY-1</strain>
    </source>
</reference>
<gene>
    <name evidence="2" type="ORF">L0U88_10680</name>
</gene>
<accession>A0ABS9BIE6</accession>
<proteinExistence type="predicted"/>
<evidence type="ECO:0000313" key="2">
    <source>
        <dbReference type="EMBL" id="MCF1715090.1"/>
    </source>
</evidence>
<feature type="transmembrane region" description="Helical" evidence="1">
    <location>
        <begin position="98"/>
        <end position="114"/>
    </location>
</feature>
<feature type="transmembrane region" description="Helical" evidence="1">
    <location>
        <begin position="75"/>
        <end position="92"/>
    </location>
</feature>
<keyword evidence="1" id="KW-1133">Transmembrane helix</keyword>
<dbReference type="Proteomes" id="UP001200145">
    <property type="component" value="Unassembled WGS sequence"/>
</dbReference>
<dbReference type="EMBL" id="JAKEVY010000002">
    <property type="protein sequence ID" value="MCF1715090.1"/>
    <property type="molecule type" value="Genomic_DNA"/>
</dbReference>